<evidence type="ECO:0000313" key="2">
    <source>
        <dbReference type="EMBL" id="SFE82511.1"/>
    </source>
</evidence>
<accession>A0A1I2DQF8</accession>
<gene>
    <name evidence="2" type="ORF">SAMN05216167_12017</name>
</gene>
<dbReference type="PANTHER" id="PTHR41913">
    <property type="entry name" value="DUF1684 DOMAIN-CONTAINING PROTEIN"/>
    <property type="match status" value="1"/>
</dbReference>
<dbReference type="RefSeq" id="WP_177236721.1">
    <property type="nucleotide sequence ID" value="NZ_FOLQ01000020.1"/>
</dbReference>
<dbReference type="Proteomes" id="UP000198598">
    <property type="component" value="Unassembled WGS sequence"/>
</dbReference>
<organism evidence="2 3">
    <name type="scientific">Spirosoma endophyticum</name>
    <dbReference type="NCBI Taxonomy" id="662367"/>
    <lineage>
        <taxon>Bacteria</taxon>
        <taxon>Pseudomonadati</taxon>
        <taxon>Bacteroidota</taxon>
        <taxon>Cytophagia</taxon>
        <taxon>Cytophagales</taxon>
        <taxon>Cytophagaceae</taxon>
        <taxon>Spirosoma</taxon>
    </lineage>
</organism>
<dbReference type="InterPro" id="IPR012467">
    <property type="entry name" value="DUF1684"/>
</dbReference>
<name>A0A1I2DQF8_9BACT</name>
<sequence>MSRLLLLTSFLLSGQLYAQDTYAHQISAYREERKLSLSKPSHSPLKTQEALAKLRYFAPDAAFRVVATVQLTPEAAPIDLAYAFAGMPTSQMKPYALLSFTLKGTRCQLTTYQDIPKQGQQPDSELNLLFKDATSGKETYGGGRSLGITTADIKNGQVVLDFNKAHNSWCAYDPSFFCPIPPKANWVSIAIEAGEKAYGETN</sequence>
<keyword evidence="1" id="KW-0732">Signal</keyword>
<protein>
    <recommendedName>
        <fullName evidence="4">DUF1684 domain-containing protein</fullName>
    </recommendedName>
</protein>
<keyword evidence="3" id="KW-1185">Reference proteome</keyword>
<reference evidence="2 3" key="1">
    <citation type="submission" date="2016-10" db="EMBL/GenBank/DDBJ databases">
        <authorList>
            <person name="de Groot N.N."/>
        </authorList>
    </citation>
    <scope>NUCLEOTIDE SEQUENCE [LARGE SCALE GENOMIC DNA]</scope>
    <source>
        <strain evidence="2 3">DSM 26130</strain>
    </source>
</reference>
<proteinExistence type="predicted"/>
<feature type="signal peptide" evidence="1">
    <location>
        <begin position="1"/>
        <end position="18"/>
    </location>
</feature>
<evidence type="ECO:0000313" key="3">
    <source>
        <dbReference type="Proteomes" id="UP000198598"/>
    </source>
</evidence>
<feature type="chain" id="PRO_5011475542" description="DUF1684 domain-containing protein" evidence="1">
    <location>
        <begin position="19"/>
        <end position="202"/>
    </location>
</feature>
<dbReference type="Pfam" id="PF07920">
    <property type="entry name" value="DUF1684"/>
    <property type="match status" value="1"/>
</dbReference>
<evidence type="ECO:0000256" key="1">
    <source>
        <dbReference type="SAM" id="SignalP"/>
    </source>
</evidence>
<dbReference type="AlphaFoldDB" id="A0A1I2DQF8"/>
<dbReference type="EMBL" id="FOLQ01000020">
    <property type="protein sequence ID" value="SFE82511.1"/>
    <property type="molecule type" value="Genomic_DNA"/>
</dbReference>
<dbReference type="PANTHER" id="PTHR41913:SF1">
    <property type="entry name" value="DUF1684 DOMAIN-CONTAINING PROTEIN"/>
    <property type="match status" value="1"/>
</dbReference>
<evidence type="ECO:0008006" key="4">
    <source>
        <dbReference type="Google" id="ProtNLM"/>
    </source>
</evidence>